<sequence>MKSQGHNGTDEVQISHQLLFAVKETVCKRRVLNMINALRSVYSLLLVLNRTLMIIYDATELVYQRTMVYDLYYRDNDVRKGQSGGSLYKKNCTV</sequence>
<dbReference type="Proteomes" id="UP001356427">
    <property type="component" value="Unassembled WGS sequence"/>
</dbReference>
<dbReference type="AlphaFoldDB" id="A0AAN8QKF0"/>
<keyword evidence="2" id="KW-1185">Reference proteome</keyword>
<protein>
    <submittedName>
        <fullName evidence="1">Uncharacterized protein</fullName>
    </submittedName>
</protein>
<gene>
    <name evidence="1" type="ORF">J4Q44_G00233200</name>
</gene>
<reference evidence="1 2" key="1">
    <citation type="submission" date="2021-04" db="EMBL/GenBank/DDBJ databases">
        <authorList>
            <person name="De Guttry C."/>
            <person name="Zahm M."/>
            <person name="Klopp C."/>
            <person name="Cabau C."/>
            <person name="Louis A."/>
            <person name="Berthelot C."/>
            <person name="Parey E."/>
            <person name="Roest Crollius H."/>
            <person name="Montfort J."/>
            <person name="Robinson-Rechavi M."/>
            <person name="Bucao C."/>
            <person name="Bouchez O."/>
            <person name="Gislard M."/>
            <person name="Lluch J."/>
            <person name="Milhes M."/>
            <person name="Lampietro C."/>
            <person name="Lopez Roques C."/>
            <person name="Donnadieu C."/>
            <person name="Braasch I."/>
            <person name="Desvignes T."/>
            <person name="Postlethwait J."/>
            <person name="Bobe J."/>
            <person name="Wedekind C."/>
            <person name="Guiguen Y."/>
        </authorList>
    </citation>
    <scope>NUCLEOTIDE SEQUENCE [LARGE SCALE GENOMIC DNA]</scope>
    <source>
        <strain evidence="1">Cs_M1</strain>
        <tissue evidence="1">Blood</tissue>
    </source>
</reference>
<accession>A0AAN8QKF0</accession>
<name>A0AAN8QKF0_9TELE</name>
<dbReference type="EMBL" id="JAGTTL010000021">
    <property type="protein sequence ID" value="KAK6306395.1"/>
    <property type="molecule type" value="Genomic_DNA"/>
</dbReference>
<proteinExistence type="predicted"/>
<evidence type="ECO:0000313" key="1">
    <source>
        <dbReference type="EMBL" id="KAK6306395.1"/>
    </source>
</evidence>
<comment type="caution">
    <text evidence="1">The sequence shown here is derived from an EMBL/GenBank/DDBJ whole genome shotgun (WGS) entry which is preliminary data.</text>
</comment>
<evidence type="ECO:0000313" key="2">
    <source>
        <dbReference type="Proteomes" id="UP001356427"/>
    </source>
</evidence>
<organism evidence="1 2">
    <name type="scientific">Coregonus suidteri</name>
    <dbReference type="NCBI Taxonomy" id="861788"/>
    <lineage>
        <taxon>Eukaryota</taxon>
        <taxon>Metazoa</taxon>
        <taxon>Chordata</taxon>
        <taxon>Craniata</taxon>
        <taxon>Vertebrata</taxon>
        <taxon>Euteleostomi</taxon>
        <taxon>Actinopterygii</taxon>
        <taxon>Neopterygii</taxon>
        <taxon>Teleostei</taxon>
        <taxon>Protacanthopterygii</taxon>
        <taxon>Salmoniformes</taxon>
        <taxon>Salmonidae</taxon>
        <taxon>Coregoninae</taxon>
        <taxon>Coregonus</taxon>
    </lineage>
</organism>